<dbReference type="EC" id="2.7.11.1" evidence="1"/>
<comment type="catalytic activity">
    <reaction evidence="8">
        <text>L-seryl-[protein] + ATP = O-phospho-L-seryl-[protein] + ADP + H(+)</text>
        <dbReference type="Rhea" id="RHEA:17989"/>
        <dbReference type="Rhea" id="RHEA-COMP:9863"/>
        <dbReference type="Rhea" id="RHEA-COMP:11604"/>
        <dbReference type="ChEBI" id="CHEBI:15378"/>
        <dbReference type="ChEBI" id="CHEBI:29999"/>
        <dbReference type="ChEBI" id="CHEBI:30616"/>
        <dbReference type="ChEBI" id="CHEBI:83421"/>
        <dbReference type="ChEBI" id="CHEBI:456216"/>
        <dbReference type="EC" id="2.7.11.1"/>
    </reaction>
</comment>
<keyword evidence="11" id="KW-1185">Reference proteome</keyword>
<organism evidence="10 11">
    <name type="scientific">Cerrena zonata</name>
    <dbReference type="NCBI Taxonomy" id="2478898"/>
    <lineage>
        <taxon>Eukaryota</taxon>
        <taxon>Fungi</taxon>
        <taxon>Dikarya</taxon>
        <taxon>Basidiomycota</taxon>
        <taxon>Agaricomycotina</taxon>
        <taxon>Agaricomycetes</taxon>
        <taxon>Polyporales</taxon>
        <taxon>Cerrenaceae</taxon>
        <taxon>Cerrena</taxon>
    </lineage>
</organism>
<feature type="domain" description="RIO-type" evidence="9">
    <location>
        <begin position="125"/>
        <end position="221"/>
    </location>
</feature>
<dbReference type="EMBL" id="JASBNA010000051">
    <property type="protein sequence ID" value="KAK7680203.1"/>
    <property type="molecule type" value="Genomic_DNA"/>
</dbReference>
<reference evidence="10 11" key="1">
    <citation type="submission" date="2022-09" db="EMBL/GenBank/DDBJ databases">
        <authorList>
            <person name="Palmer J.M."/>
        </authorList>
    </citation>
    <scope>NUCLEOTIDE SEQUENCE [LARGE SCALE GENOMIC DNA]</scope>
    <source>
        <strain evidence="10 11">DSM 7382</strain>
    </source>
</reference>
<comment type="catalytic activity">
    <reaction evidence="7">
        <text>L-threonyl-[protein] + ATP = O-phospho-L-threonyl-[protein] + ADP + H(+)</text>
        <dbReference type="Rhea" id="RHEA:46608"/>
        <dbReference type="Rhea" id="RHEA-COMP:11060"/>
        <dbReference type="Rhea" id="RHEA-COMP:11605"/>
        <dbReference type="ChEBI" id="CHEBI:15378"/>
        <dbReference type="ChEBI" id="CHEBI:30013"/>
        <dbReference type="ChEBI" id="CHEBI:30616"/>
        <dbReference type="ChEBI" id="CHEBI:61977"/>
        <dbReference type="ChEBI" id="CHEBI:456216"/>
        <dbReference type="EC" id="2.7.11.1"/>
    </reaction>
</comment>
<evidence type="ECO:0000313" key="11">
    <source>
        <dbReference type="Proteomes" id="UP001385951"/>
    </source>
</evidence>
<dbReference type="Proteomes" id="UP001385951">
    <property type="component" value="Unassembled WGS sequence"/>
</dbReference>
<dbReference type="AlphaFoldDB" id="A0AAW0FGP9"/>
<keyword evidence="3" id="KW-0808">Transferase</keyword>
<dbReference type="GO" id="GO:0005524">
    <property type="term" value="F:ATP binding"/>
    <property type="evidence" value="ECO:0007669"/>
    <property type="project" value="UniProtKB-KW"/>
</dbReference>
<keyword evidence="2" id="KW-0723">Serine/threonine-protein kinase</keyword>
<evidence type="ECO:0000256" key="1">
    <source>
        <dbReference type="ARBA" id="ARBA00012513"/>
    </source>
</evidence>
<evidence type="ECO:0000256" key="8">
    <source>
        <dbReference type="ARBA" id="ARBA00048679"/>
    </source>
</evidence>
<name>A0AAW0FGP9_9APHY</name>
<sequence>MAQVIVVRDTNDPGDQEIALKVYDPRFMIIQRQGMKKPWDAQSEELAARARQDHPIPAVLRESDIPMEMIYGDPIEKENACVWAAYLQYSNEVKAYRQLEPLQGKEIPRFLGHGTLTVATLQLDPEPRFVIPNVVLLEFISGAVAMRDADSSMLQLPSPLVYSLIETARRFRTFGVIHNDPNYGNFLLTPNRAVIIDFGSAYFKGEDFSEEVWEKAVSVFNDVSFTERRIADKLGIPWKSLPG</sequence>
<evidence type="ECO:0000256" key="5">
    <source>
        <dbReference type="ARBA" id="ARBA00022777"/>
    </source>
</evidence>
<dbReference type="SUPFAM" id="SSF56112">
    <property type="entry name" value="Protein kinase-like (PK-like)"/>
    <property type="match status" value="1"/>
</dbReference>
<dbReference type="InterPro" id="IPR011009">
    <property type="entry name" value="Kinase-like_dom_sf"/>
</dbReference>
<accession>A0AAW0FGP9</accession>
<evidence type="ECO:0000256" key="6">
    <source>
        <dbReference type="ARBA" id="ARBA00022840"/>
    </source>
</evidence>
<protein>
    <recommendedName>
        <fullName evidence="1">non-specific serine/threonine protein kinase</fullName>
        <ecNumber evidence="1">2.7.11.1</ecNumber>
    </recommendedName>
</protein>
<evidence type="ECO:0000256" key="7">
    <source>
        <dbReference type="ARBA" id="ARBA00047899"/>
    </source>
</evidence>
<gene>
    <name evidence="10" type="ORF">QCA50_016712</name>
</gene>
<comment type="caution">
    <text evidence="10">The sequence shown here is derived from an EMBL/GenBank/DDBJ whole genome shotgun (WGS) entry which is preliminary data.</text>
</comment>
<evidence type="ECO:0000256" key="3">
    <source>
        <dbReference type="ARBA" id="ARBA00022679"/>
    </source>
</evidence>
<evidence type="ECO:0000313" key="10">
    <source>
        <dbReference type="EMBL" id="KAK7680203.1"/>
    </source>
</evidence>
<dbReference type="InterPro" id="IPR018934">
    <property type="entry name" value="RIO_dom"/>
</dbReference>
<proteinExistence type="predicted"/>
<keyword evidence="4" id="KW-0547">Nucleotide-binding</keyword>
<keyword evidence="6" id="KW-0067">ATP-binding</keyword>
<keyword evidence="5" id="KW-0418">Kinase</keyword>
<evidence type="ECO:0000259" key="9">
    <source>
        <dbReference type="Pfam" id="PF01163"/>
    </source>
</evidence>
<evidence type="ECO:0000256" key="4">
    <source>
        <dbReference type="ARBA" id="ARBA00022741"/>
    </source>
</evidence>
<dbReference type="Gene3D" id="1.10.510.10">
    <property type="entry name" value="Transferase(Phosphotransferase) domain 1"/>
    <property type="match status" value="1"/>
</dbReference>
<dbReference type="GO" id="GO:0004674">
    <property type="term" value="F:protein serine/threonine kinase activity"/>
    <property type="evidence" value="ECO:0007669"/>
    <property type="project" value="UniProtKB-KW"/>
</dbReference>
<dbReference type="Pfam" id="PF01163">
    <property type="entry name" value="RIO1"/>
    <property type="match status" value="1"/>
</dbReference>
<evidence type="ECO:0000256" key="2">
    <source>
        <dbReference type="ARBA" id="ARBA00022527"/>
    </source>
</evidence>